<feature type="coiled-coil region" evidence="1">
    <location>
        <begin position="31"/>
        <end position="62"/>
    </location>
</feature>
<dbReference type="Proteomes" id="UP000886998">
    <property type="component" value="Unassembled WGS sequence"/>
</dbReference>
<dbReference type="EMBL" id="BMAV01025558">
    <property type="protein sequence ID" value="GFS42524.1"/>
    <property type="molecule type" value="Genomic_DNA"/>
</dbReference>
<evidence type="ECO:0000313" key="3">
    <source>
        <dbReference type="Proteomes" id="UP000886998"/>
    </source>
</evidence>
<keyword evidence="3" id="KW-1185">Reference proteome</keyword>
<dbReference type="AlphaFoldDB" id="A0A8X6IEC6"/>
<evidence type="ECO:0000313" key="2">
    <source>
        <dbReference type="EMBL" id="GFS42524.1"/>
    </source>
</evidence>
<evidence type="ECO:0000256" key="1">
    <source>
        <dbReference type="SAM" id="Coils"/>
    </source>
</evidence>
<accession>A0A8X6IEC6</accession>
<protein>
    <submittedName>
        <fullName evidence="2">Uncharacterized protein</fullName>
    </submittedName>
</protein>
<reference evidence="2" key="1">
    <citation type="submission" date="2020-08" db="EMBL/GenBank/DDBJ databases">
        <title>Multicomponent nature underlies the extraordinary mechanical properties of spider dragline silk.</title>
        <authorList>
            <person name="Kono N."/>
            <person name="Nakamura H."/>
            <person name="Mori M."/>
            <person name="Yoshida Y."/>
            <person name="Ohtoshi R."/>
            <person name="Malay A.D."/>
            <person name="Moran D.A.P."/>
            <person name="Tomita M."/>
            <person name="Numata K."/>
            <person name="Arakawa K."/>
        </authorList>
    </citation>
    <scope>NUCLEOTIDE SEQUENCE</scope>
</reference>
<organism evidence="2 3">
    <name type="scientific">Trichonephila inaurata madagascariensis</name>
    <dbReference type="NCBI Taxonomy" id="2747483"/>
    <lineage>
        <taxon>Eukaryota</taxon>
        <taxon>Metazoa</taxon>
        <taxon>Ecdysozoa</taxon>
        <taxon>Arthropoda</taxon>
        <taxon>Chelicerata</taxon>
        <taxon>Arachnida</taxon>
        <taxon>Araneae</taxon>
        <taxon>Araneomorphae</taxon>
        <taxon>Entelegynae</taxon>
        <taxon>Araneoidea</taxon>
        <taxon>Nephilidae</taxon>
        <taxon>Trichonephila</taxon>
        <taxon>Trichonephila inaurata</taxon>
    </lineage>
</organism>
<keyword evidence="1" id="KW-0175">Coiled coil</keyword>
<name>A0A8X6IEC6_9ARAC</name>
<dbReference type="OrthoDB" id="10412465at2759"/>
<comment type="caution">
    <text evidence="2">The sequence shown here is derived from an EMBL/GenBank/DDBJ whole genome shotgun (WGS) entry which is preliminary data.</text>
</comment>
<gene>
    <name evidence="2" type="primary">NCL1_31603</name>
    <name evidence="2" type="ORF">TNIN_106211</name>
</gene>
<proteinExistence type="predicted"/>
<sequence length="85" mass="10091">MSNKLNVKEVSRTHLDPKEQEVELQTVKNHCEELLDFNTELKENINRMLEKAKENIRQYRKRLKPVTDHMKLCVMASPNCEVHCI</sequence>